<evidence type="ECO:0000313" key="2">
    <source>
        <dbReference type="Proteomes" id="UP001500957"/>
    </source>
</evidence>
<sequence length="223" mass="23736">MSVEALPVADDRTWGPAVLTRYHDALSRGLPLRISDETGATLSFDVGRWLRSSDADDETVLARCTGPTLDIGCGPGRLVRALLVRGVPALGVDVSEAAVGIARRNGASALRRSVFDELPGEGRWTSALLVDGNIGIGGNAPRLLSRVRDLLAPGGHVLVEVESGSAYVHFTAIVRGPDGEAVGSFPWIRIGAVPLTALAEPLGFTLTETWSSDHRHFVGLRRW</sequence>
<dbReference type="Gene3D" id="3.40.50.150">
    <property type="entry name" value="Vaccinia Virus protein VP39"/>
    <property type="match status" value="1"/>
</dbReference>
<dbReference type="Pfam" id="PF13489">
    <property type="entry name" value="Methyltransf_23"/>
    <property type="match status" value="1"/>
</dbReference>
<keyword evidence="2" id="KW-1185">Reference proteome</keyword>
<protein>
    <recommendedName>
        <fullName evidence="3">Methyltransferase domain-containing protein</fullName>
    </recommendedName>
</protein>
<evidence type="ECO:0008006" key="3">
    <source>
        <dbReference type="Google" id="ProtNLM"/>
    </source>
</evidence>
<dbReference type="CDD" id="cd02440">
    <property type="entry name" value="AdoMet_MTases"/>
    <property type="match status" value="1"/>
</dbReference>
<dbReference type="Proteomes" id="UP001500957">
    <property type="component" value="Unassembled WGS sequence"/>
</dbReference>
<evidence type="ECO:0000313" key="1">
    <source>
        <dbReference type="EMBL" id="GAA0607074.1"/>
    </source>
</evidence>
<proteinExistence type="predicted"/>
<organism evidence="1 2">
    <name type="scientific">Sporichthya brevicatena</name>
    <dbReference type="NCBI Taxonomy" id="171442"/>
    <lineage>
        <taxon>Bacteria</taxon>
        <taxon>Bacillati</taxon>
        <taxon>Actinomycetota</taxon>
        <taxon>Actinomycetes</taxon>
        <taxon>Sporichthyales</taxon>
        <taxon>Sporichthyaceae</taxon>
        <taxon>Sporichthya</taxon>
    </lineage>
</organism>
<dbReference type="InterPro" id="IPR029063">
    <property type="entry name" value="SAM-dependent_MTases_sf"/>
</dbReference>
<accession>A0ABN1G9U4</accession>
<dbReference type="SUPFAM" id="SSF53335">
    <property type="entry name" value="S-adenosyl-L-methionine-dependent methyltransferases"/>
    <property type="match status" value="1"/>
</dbReference>
<name>A0ABN1G9U4_9ACTN</name>
<reference evidence="1 2" key="1">
    <citation type="journal article" date="2019" name="Int. J. Syst. Evol. Microbiol.">
        <title>The Global Catalogue of Microorganisms (GCM) 10K type strain sequencing project: providing services to taxonomists for standard genome sequencing and annotation.</title>
        <authorList>
            <consortium name="The Broad Institute Genomics Platform"/>
            <consortium name="The Broad Institute Genome Sequencing Center for Infectious Disease"/>
            <person name="Wu L."/>
            <person name="Ma J."/>
        </authorList>
    </citation>
    <scope>NUCLEOTIDE SEQUENCE [LARGE SCALE GENOMIC DNA]</scope>
    <source>
        <strain evidence="1 2">JCM 10671</strain>
    </source>
</reference>
<gene>
    <name evidence="1" type="ORF">GCM10009547_06250</name>
</gene>
<dbReference type="EMBL" id="BAAAHE010000007">
    <property type="protein sequence ID" value="GAA0607074.1"/>
    <property type="molecule type" value="Genomic_DNA"/>
</dbReference>
<comment type="caution">
    <text evidence="1">The sequence shown here is derived from an EMBL/GenBank/DDBJ whole genome shotgun (WGS) entry which is preliminary data.</text>
</comment>